<dbReference type="Pfam" id="PF01399">
    <property type="entry name" value="PCI"/>
    <property type="match status" value="1"/>
</dbReference>
<dbReference type="PANTHER" id="PTHR14145:SF1">
    <property type="entry name" value="26S PROTEASOME NON-ATPASE REGULATORY SUBUNIT 6"/>
    <property type="match status" value="1"/>
</dbReference>
<dbReference type="Pfam" id="PF10602">
    <property type="entry name" value="RPN7"/>
    <property type="match status" value="1"/>
</dbReference>
<accession>T0LBS7</accession>
<dbReference type="InterPro" id="IPR019585">
    <property type="entry name" value="Rpn7/CSN1"/>
</dbReference>
<dbReference type="Proteomes" id="UP000053780">
    <property type="component" value="Unassembled WGS sequence"/>
</dbReference>
<evidence type="ECO:0000259" key="1">
    <source>
        <dbReference type="PROSITE" id="PS50250"/>
    </source>
</evidence>
<proteinExistence type="predicted"/>
<sequence length="267" mass="31637">MNVEEALELLRMLTRDESSLSLLMDIYLCKIRIGMLIKNKKLIEENFEAAIDVCERGCDWDRRNKFKIYQAIYYLHKGDFKKTADFFSDSLPSFEKNEVVSYKDAVEYLIFSGMFAYDRNDINKKLYTSPEVLEICNVESINLITNFYECNYYDFLPSLYIYIKKLEDDLYLKCFLNLFCKEMKIKIYKQLLKSYQMLSLKNMANVFGISEDYLEDDLGNFISKKRLNCKIDKVSNIVVLNDDENNDMNNFVEFGENLVREISKKIN</sequence>
<keyword evidence="3" id="KW-1185">Reference proteome</keyword>
<dbReference type="InterPro" id="IPR036390">
    <property type="entry name" value="WH_DNA-bd_sf"/>
</dbReference>
<dbReference type="AlphaFoldDB" id="T0LBS7"/>
<dbReference type="VEuPathDB" id="MicrosporidiaDB:NAPIS_ORF00686"/>
<dbReference type="PANTHER" id="PTHR14145">
    <property type="entry name" value="26S PROTESOME SUBUNIT 6"/>
    <property type="match status" value="1"/>
</dbReference>
<organism evidence="2 3">
    <name type="scientific">Vairimorpha apis BRL 01</name>
    <dbReference type="NCBI Taxonomy" id="1037528"/>
    <lineage>
        <taxon>Eukaryota</taxon>
        <taxon>Fungi</taxon>
        <taxon>Fungi incertae sedis</taxon>
        <taxon>Microsporidia</taxon>
        <taxon>Nosematidae</taxon>
        <taxon>Vairimorpha</taxon>
    </lineage>
</organism>
<dbReference type="PROSITE" id="PS50250">
    <property type="entry name" value="PCI"/>
    <property type="match status" value="1"/>
</dbReference>
<dbReference type="SMART" id="SM00088">
    <property type="entry name" value="PINT"/>
    <property type="match status" value="1"/>
</dbReference>
<protein>
    <submittedName>
        <fullName evidence="2">Proteasome ( macropain) 26s non-6</fullName>
    </submittedName>
</protein>
<dbReference type="EMBL" id="KE647099">
    <property type="protein sequence ID" value="EQB61739.1"/>
    <property type="molecule type" value="Genomic_DNA"/>
</dbReference>
<evidence type="ECO:0000313" key="2">
    <source>
        <dbReference type="EMBL" id="EQB61739.1"/>
    </source>
</evidence>
<dbReference type="GO" id="GO:0043161">
    <property type="term" value="P:proteasome-mediated ubiquitin-dependent protein catabolic process"/>
    <property type="evidence" value="ECO:0007669"/>
    <property type="project" value="TreeGrafter"/>
</dbReference>
<dbReference type="GO" id="GO:0000502">
    <property type="term" value="C:proteasome complex"/>
    <property type="evidence" value="ECO:0007669"/>
    <property type="project" value="UniProtKB-KW"/>
</dbReference>
<name>T0LBS7_9MICR</name>
<feature type="domain" description="PCI" evidence="1">
    <location>
        <begin position="79"/>
        <end position="245"/>
    </location>
</feature>
<reference evidence="2 3" key="1">
    <citation type="journal article" date="2013" name="BMC Genomics">
        <title>Genome sequencing and comparative genomics of honey bee microsporidia, Nosema apis reveal novel insights into host-parasite interactions.</title>
        <authorList>
            <person name="Chen Yp."/>
            <person name="Pettis J.S."/>
            <person name="Zhao Y."/>
            <person name="Liu X."/>
            <person name="Tallon L.J."/>
            <person name="Sadzewicz L.D."/>
            <person name="Li R."/>
            <person name="Zheng H."/>
            <person name="Huang S."/>
            <person name="Zhang X."/>
            <person name="Hamilton M.C."/>
            <person name="Pernal S.F."/>
            <person name="Melathopoulos A.P."/>
            <person name="Yan X."/>
            <person name="Evans J.D."/>
        </authorList>
    </citation>
    <scope>NUCLEOTIDE SEQUENCE [LARGE SCALE GENOMIC DNA]</scope>
    <source>
        <strain evidence="2 3">BRL 01</strain>
    </source>
</reference>
<keyword evidence="2" id="KW-0647">Proteasome</keyword>
<dbReference type="HOGENOM" id="CLU_031814_1_1_1"/>
<dbReference type="OrthoDB" id="1452at2759"/>
<evidence type="ECO:0000313" key="3">
    <source>
        <dbReference type="Proteomes" id="UP000053780"/>
    </source>
</evidence>
<dbReference type="InterPro" id="IPR045135">
    <property type="entry name" value="Rpn7_N"/>
</dbReference>
<dbReference type="InterPro" id="IPR000717">
    <property type="entry name" value="PCI_dom"/>
</dbReference>
<gene>
    <name evidence="2" type="ORF">NAPIS_ORF00686</name>
</gene>
<dbReference type="Gene3D" id="1.25.40.570">
    <property type="match status" value="1"/>
</dbReference>
<dbReference type="SUPFAM" id="SSF46785">
    <property type="entry name" value="Winged helix' DNA-binding domain"/>
    <property type="match status" value="1"/>
</dbReference>